<dbReference type="AlphaFoldDB" id="A0A4S3ZS15"/>
<accession>A0A4S3ZS15</accession>
<dbReference type="Pfam" id="PF25989">
    <property type="entry name" value="YknX_C"/>
    <property type="match status" value="1"/>
</dbReference>
<dbReference type="Gene3D" id="2.40.50.100">
    <property type="match status" value="1"/>
</dbReference>
<name>A0A4S3ZS15_9FLAO</name>
<proteinExistence type="inferred from homology"/>
<gene>
    <name evidence="5" type="ORF">E6C50_14200</name>
</gene>
<evidence type="ECO:0000256" key="2">
    <source>
        <dbReference type="SAM" id="Coils"/>
    </source>
</evidence>
<dbReference type="Gene3D" id="2.40.30.170">
    <property type="match status" value="1"/>
</dbReference>
<dbReference type="PANTHER" id="PTHR30469">
    <property type="entry name" value="MULTIDRUG RESISTANCE PROTEIN MDTA"/>
    <property type="match status" value="1"/>
</dbReference>
<dbReference type="Proteomes" id="UP000307507">
    <property type="component" value="Unassembled WGS sequence"/>
</dbReference>
<protein>
    <submittedName>
        <fullName evidence="5">Efflux RND transporter periplasmic adaptor subunit</fullName>
    </submittedName>
</protein>
<evidence type="ECO:0000313" key="6">
    <source>
        <dbReference type="Proteomes" id="UP000307507"/>
    </source>
</evidence>
<dbReference type="RefSeq" id="WP_136403895.1">
    <property type="nucleotide sequence ID" value="NZ_SSNZ01000008.1"/>
</dbReference>
<dbReference type="GO" id="GO:0015562">
    <property type="term" value="F:efflux transmembrane transporter activity"/>
    <property type="evidence" value="ECO:0007669"/>
    <property type="project" value="TreeGrafter"/>
</dbReference>
<dbReference type="OrthoDB" id="9784685at2"/>
<dbReference type="EMBL" id="SSNZ01000008">
    <property type="protein sequence ID" value="THF48433.1"/>
    <property type="molecule type" value="Genomic_DNA"/>
</dbReference>
<comment type="caution">
    <text evidence="5">The sequence shown here is derived from an EMBL/GenBank/DDBJ whole genome shotgun (WGS) entry which is preliminary data.</text>
</comment>
<sequence>MKKKIITAVVILGSLGLIAYVLSSNKAKNEAKTAVVAETNATVVVKIDTVKTQPVSLDFVANGNFYPSQELNFSAENSGRVTKVLVDEGTPVRIGQTLAIIKADKINVDLQNAEASYQNAATDAQRFESAYKTGGVTKQQLDQAKLALANAKAHLQQARITLGDASIKSSINGIVNKRFIEPGSVVSPGTQLFELVNVSTLKLKVTVSEDQIAGLKIGSPIKVKASVYPDKEFNGKITFIAPKADSSLNFPVEIEITNNAGNDLKAGMYGTALFASSSDKTPLMIVPRNAFVGSVSANQVFVMQKDGTAKMKNVTAGRIIGEKVEILNGLSNGDIVITSGQINLTDGAKVTVLK</sequence>
<dbReference type="InterPro" id="IPR058792">
    <property type="entry name" value="Beta-barrel_RND_2"/>
</dbReference>
<feature type="domain" description="CusB-like beta-barrel" evidence="3">
    <location>
        <begin position="203"/>
        <end position="277"/>
    </location>
</feature>
<evidence type="ECO:0000313" key="5">
    <source>
        <dbReference type="EMBL" id="THF48433.1"/>
    </source>
</evidence>
<dbReference type="InterPro" id="IPR058637">
    <property type="entry name" value="YknX-like_C"/>
</dbReference>
<dbReference type="InterPro" id="IPR006143">
    <property type="entry name" value="RND_pump_MFP"/>
</dbReference>
<dbReference type="Pfam" id="PF25954">
    <property type="entry name" value="Beta-barrel_RND_2"/>
    <property type="match status" value="1"/>
</dbReference>
<dbReference type="PANTHER" id="PTHR30469:SF15">
    <property type="entry name" value="HLYD FAMILY OF SECRETION PROTEINS"/>
    <property type="match status" value="1"/>
</dbReference>
<evidence type="ECO:0000259" key="4">
    <source>
        <dbReference type="Pfam" id="PF25989"/>
    </source>
</evidence>
<dbReference type="Gene3D" id="1.10.287.470">
    <property type="entry name" value="Helix hairpin bin"/>
    <property type="match status" value="1"/>
</dbReference>
<dbReference type="GO" id="GO:1990281">
    <property type="term" value="C:efflux pump complex"/>
    <property type="evidence" value="ECO:0007669"/>
    <property type="project" value="TreeGrafter"/>
</dbReference>
<keyword evidence="6" id="KW-1185">Reference proteome</keyword>
<comment type="similarity">
    <text evidence="1">Belongs to the membrane fusion protein (MFP) (TC 8.A.1) family.</text>
</comment>
<organism evidence="5 6">
    <name type="scientific">Flavobacterium supellecticarium</name>
    <dbReference type="NCBI Taxonomy" id="2565924"/>
    <lineage>
        <taxon>Bacteria</taxon>
        <taxon>Pseudomonadati</taxon>
        <taxon>Bacteroidota</taxon>
        <taxon>Flavobacteriia</taxon>
        <taxon>Flavobacteriales</taxon>
        <taxon>Flavobacteriaceae</taxon>
        <taxon>Flavobacterium</taxon>
    </lineage>
</organism>
<dbReference type="NCBIfam" id="TIGR01730">
    <property type="entry name" value="RND_mfp"/>
    <property type="match status" value="1"/>
</dbReference>
<feature type="domain" description="YknX-like C-terminal permuted SH3-like" evidence="4">
    <location>
        <begin position="286"/>
        <end position="352"/>
    </location>
</feature>
<keyword evidence="2" id="KW-0175">Coiled coil</keyword>
<evidence type="ECO:0000256" key="1">
    <source>
        <dbReference type="ARBA" id="ARBA00009477"/>
    </source>
</evidence>
<feature type="coiled-coil region" evidence="2">
    <location>
        <begin position="110"/>
        <end position="161"/>
    </location>
</feature>
<dbReference type="SUPFAM" id="SSF111369">
    <property type="entry name" value="HlyD-like secretion proteins"/>
    <property type="match status" value="1"/>
</dbReference>
<evidence type="ECO:0000259" key="3">
    <source>
        <dbReference type="Pfam" id="PF25954"/>
    </source>
</evidence>
<reference evidence="5 6" key="1">
    <citation type="submission" date="2019-04" db="EMBL/GenBank/DDBJ databases">
        <title>Flavobacterium sp. nov. isolated from construction timber.</title>
        <authorList>
            <person name="Lin S.-Y."/>
            <person name="Chang C.-T."/>
            <person name="Young C.-C."/>
        </authorList>
    </citation>
    <scope>NUCLEOTIDE SEQUENCE [LARGE SCALE GENOMIC DNA]</scope>
    <source>
        <strain evidence="5 6">CC-CTC003</strain>
    </source>
</reference>
<dbReference type="Gene3D" id="2.40.420.20">
    <property type="match status" value="1"/>
</dbReference>